<proteinExistence type="predicted"/>
<evidence type="ECO:0000313" key="1">
    <source>
        <dbReference type="EMBL" id="GEK12245.1"/>
    </source>
</evidence>
<evidence type="ECO:0000313" key="2">
    <source>
        <dbReference type="Proteomes" id="UP000321787"/>
    </source>
</evidence>
<dbReference type="AlphaFoldDB" id="A0A510UH09"/>
<comment type="caution">
    <text evidence="1">The sequence shown here is derived from an EMBL/GenBank/DDBJ whole genome shotgun (WGS) entry which is preliminary data.</text>
</comment>
<gene>
    <name evidence="1" type="ORF">AFI02nite_02810</name>
</gene>
<dbReference type="EMBL" id="BJTZ01000001">
    <property type="protein sequence ID" value="GEK12245.1"/>
    <property type="molecule type" value="Genomic_DNA"/>
</dbReference>
<accession>A0A510UH09</accession>
<sequence>MNNLSLTKINIFITAIILLLIAISFVNGTGCNYKMNLIDNQNPNFQIKMTCFKGNYVALQTLKYGDNTAKWKITARQFNLFNQVILYITKRSPLVKPTYNNKLDDYNQLVFDQRLIFYAYKIDKDKNIITVYEDFPERRAITTEFTGKISQW</sequence>
<name>A0A510UH09_ALIFS</name>
<dbReference type="Proteomes" id="UP000321787">
    <property type="component" value="Unassembled WGS sequence"/>
</dbReference>
<reference evidence="1 2" key="1">
    <citation type="submission" date="2019-07" db="EMBL/GenBank/DDBJ databases">
        <title>Whole genome shotgun sequence of Aliivibrio fischeri NBRC 101058.</title>
        <authorList>
            <person name="Hosoyama A."/>
            <person name="Uohara A."/>
            <person name="Ohji S."/>
            <person name="Ichikawa N."/>
        </authorList>
    </citation>
    <scope>NUCLEOTIDE SEQUENCE [LARGE SCALE GENOMIC DNA]</scope>
    <source>
        <strain evidence="1 2">NBRC 101058</strain>
    </source>
</reference>
<organism evidence="1 2">
    <name type="scientific">Aliivibrio fischeri</name>
    <name type="common">Vibrio fischeri</name>
    <dbReference type="NCBI Taxonomy" id="668"/>
    <lineage>
        <taxon>Bacteria</taxon>
        <taxon>Pseudomonadati</taxon>
        <taxon>Pseudomonadota</taxon>
        <taxon>Gammaproteobacteria</taxon>
        <taxon>Vibrionales</taxon>
        <taxon>Vibrionaceae</taxon>
        <taxon>Aliivibrio</taxon>
    </lineage>
</organism>
<protein>
    <submittedName>
        <fullName evidence="1">Uncharacterized protein</fullName>
    </submittedName>
</protein>